<evidence type="ECO:0000256" key="1">
    <source>
        <dbReference type="PROSITE-ProRule" id="PRU00742"/>
    </source>
</evidence>
<dbReference type="PROSITE" id="PS51409">
    <property type="entry name" value="ARGINASE_2"/>
    <property type="match status" value="1"/>
</dbReference>
<reference evidence="2 3" key="1">
    <citation type="submission" date="2021-01" db="EMBL/GenBank/DDBJ databases">
        <title>Genomic Encyclopedia of Type Strains, Phase IV (KMG-IV): sequencing the most valuable type-strain genomes for metagenomic binning, comparative biology and taxonomic classification.</title>
        <authorList>
            <person name="Goeker M."/>
        </authorList>
    </citation>
    <scope>NUCLEOTIDE SEQUENCE [LARGE SCALE GENOMIC DNA]</scope>
    <source>
        <strain evidence="2 3">DSM 100968</strain>
    </source>
</reference>
<accession>A0ABS2Q6R7</accession>
<sequence>MSSSETTFLHFDECFAYQKKLVQDLHARLIDFTKLRGTSLYCSSEAFTTIQRALNKQTTGGLTLLGSGNYHYTTLALLLKIQHPFTLILFDHHTDLNAGRLSDMLSCGSWVHHAISTLQNLKKTIIIGPDPLSARNIPPFIRRQAVILSENQLPDSATLLSLIPTTNVYISIDKDVLSSHYAQTNWDQGQMQLGTLCDLIRLILSGHFCSGMDICGEWPAQPHQHLNVETRRAMEINAYSNRRLAEVYRENKNTPDIVRPGVLH</sequence>
<proteinExistence type="inferred from homology"/>
<evidence type="ECO:0000313" key="2">
    <source>
        <dbReference type="EMBL" id="MBM7657482.1"/>
    </source>
</evidence>
<dbReference type="EMBL" id="JAFBEV010000006">
    <property type="protein sequence ID" value="MBM7657482.1"/>
    <property type="molecule type" value="Genomic_DNA"/>
</dbReference>
<organism evidence="2 3">
    <name type="scientific">Sporolactobacillus spathodeae</name>
    <dbReference type="NCBI Taxonomy" id="1465502"/>
    <lineage>
        <taxon>Bacteria</taxon>
        <taxon>Bacillati</taxon>
        <taxon>Bacillota</taxon>
        <taxon>Bacilli</taxon>
        <taxon>Bacillales</taxon>
        <taxon>Sporolactobacillaceae</taxon>
        <taxon>Sporolactobacillus</taxon>
    </lineage>
</organism>
<dbReference type="RefSeq" id="WP_205005826.1">
    <property type="nucleotide sequence ID" value="NZ_CBCRXA010000014.1"/>
</dbReference>
<dbReference type="Pfam" id="PF00491">
    <property type="entry name" value="Arginase"/>
    <property type="match status" value="1"/>
</dbReference>
<dbReference type="Gene3D" id="3.40.800.10">
    <property type="entry name" value="Ureohydrolase domain"/>
    <property type="match status" value="1"/>
</dbReference>
<gene>
    <name evidence="2" type="ORF">JOC27_000931</name>
</gene>
<comment type="caution">
    <text evidence="2">The sequence shown here is derived from an EMBL/GenBank/DDBJ whole genome shotgun (WGS) entry which is preliminary data.</text>
</comment>
<keyword evidence="3" id="KW-1185">Reference proteome</keyword>
<protein>
    <submittedName>
        <fullName evidence="2">Arginase family enzyme</fullName>
    </submittedName>
</protein>
<comment type="similarity">
    <text evidence="1">Belongs to the arginase family.</text>
</comment>
<dbReference type="Proteomes" id="UP000823201">
    <property type="component" value="Unassembled WGS sequence"/>
</dbReference>
<dbReference type="SUPFAM" id="SSF52768">
    <property type="entry name" value="Arginase/deacetylase"/>
    <property type="match status" value="1"/>
</dbReference>
<dbReference type="InterPro" id="IPR006035">
    <property type="entry name" value="Ureohydrolase"/>
</dbReference>
<dbReference type="InterPro" id="IPR023696">
    <property type="entry name" value="Ureohydrolase_dom_sf"/>
</dbReference>
<evidence type="ECO:0000313" key="3">
    <source>
        <dbReference type="Proteomes" id="UP000823201"/>
    </source>
</evidence>
<name>A0ABS2Q6R7_9BACL</name>